<dbReference type="Pfam" id="PF01121">
    <property type="entry name" value="CoaE"/>
    <property type="match status" value="1"/>
</dbReference>
<evidence type="ECO:0000256" key="1">
    <source>
        <dbReference type="ARBA" id="ARBA00009018"/>
    </source>
</evidence>
<keyword evidence="6" id="KW-0963">Cytoplasm</keyword>
<comment type="catalytic activity">
    <reaction evidence="6">
        <text>3'-dephospho-CoA + ATP = ADP + CoA + H(+)</text>
        <dbReference type="Rhea" id="RHEA:18245"/>
        <dbReference type="ChEBI" id="CHEBI:15378"/>
        <dbReference type="ChEBI" id="CHEBI:30616"/>
        <dbReference type="ChEBI" id="CHEBI:57287"/>
        <dbReference type="ChEBI" id="CHEBI:57328"/>
        <dbReference type="ChEBI" id="CHEBI:456216"/>
        <dbReference type="EC" id="2.7.1.24"/>
    </reaction>
</comment>
<dbReference type="PANTHER" id="PTHR10695:SF46">
    <property type="entry name" value="BIFUNCTIONAL COENZYME A SYNTHASE-RELATED"/>
    <property type="match status" value="1"/>
</dbReference>
<accession>A0ABS2WR37</accession>
<dbReference type="PANTHER" id="PTHR10695">
    <property type="entry name" value="DEPHOSPHO-COA KINASE-RELATED"/>
    <property type="match status" value="1"/>
</dbReference>
<reference evidence="8 9" key="2">
    <citation type="submission" date="2021-02" db="EMBL/GenBank/DDBJ databases">
        <title>Sulfurospirillum tamanensis sp. nov.</title>
        <authorList>
            <person name="Frolova A."/>
            <person name="Merkel A."/>
            <person name="Slobodkin A."/>
        </authorList>
    </citation>
    <scope>NUCLEOTIDE SEQUENCE [LARGE SCALE GENOMIC DNA]</scope>
    <source>
        <strain evidence="8 9">T05b</strain>
    </source>
</reference>
<dbReference type="InterPro" id="IPR027417">
    <property type="entry name" value="P-loop_NTPase"/>
</dbReference>
<keyword evidence="9" id="KW-1185">Reference proteome</keyword>
<comment type="similarity">
    <text evidence="1 6">Belongs to the CoaE family.</text>
</comment>
<feature type="binding site" evidence="6">
    <location>
        <begin position="11"/>
        <end position="16"/>
    </location>
    <ligand>
        <name>ATP</name>
        <dbReference type="ChEBI" id="CHEBI:30616"/>
    </ligand>
</feature>
<keyword evidence="4 6" id="KW-0067">ATP-binding</keyword>
<comment type="pathway">
    <text evidence="6">Cofactor biosynthesis; coenzyme A biosynthesis; CoA from (R)-pantothenate: step 5/5.</text>
</comment>
<comment type="caution">
    <text evidence="8">The sequence shown here is derived from an EMBL/GenBank/DDBJ whole genome shotgun (WGS) entry which is preliminary data.</text>
</comment>
<dbReference type="SUPFAM" id="SSF52540">
    <property type="entry name" value="P-loop containing nucleoside triphosphate hydrolases"/>
    <property type="match status" value="1"/>
</dbReference>
<keyword evidence="6 8" id="KW-0418">Kinase</keyword>
<keyword evidence="5 6" id="KW-0173">Coenzyme A biosynthesis</keyword>
<proteinExistence type="inferred from homology"/>
<dbReference type="RefSeq" id="WP_205458603.1">
    <property type="nucleotide sequence ID" value="NZ_JAFHKK010000007.1"/>
</dbReference>
<evidence type="ECO:0000256" key="2">
    <source>
        <dbReference type="ARBA" id="ARBA00022679"/>
    </source>
</evidence>
<evidence type="ECO:0000256" key="7">
    <source>
        <dbReference type="NCBIfam" id="TIGR00152"/>
    </source>
</evidence>
<organism evidence="8 9">
    <name type="scientific">Sulfurospirillum tamanense</name>
    <dbReference type="NCBI Taxonomy" id="2813362"/>
    <lineage>
        <taxon>Bacteria</taxon>
        <taxon>Pseudomonadati</taxon>
        <taxon>Campylobacterota</taxon>
        <taxon>Epsilonproteobacteria</taxon>
        <taxon>Campylobacterales</taxon>
        <taxon>Sulfurospirillaceae</taxon>
        <taxon>Sulfurospirillum</taxon>
    </lineage>
</organism>
<keyword evidence="3 6" id="KW-0547">Nucleotide-binding</keyword>
<dbReference type="NCBIfam" id="TIGR00152">
    <property type="entry name" value="dephospho-CoA kinase"/>
    <property type="match status" value="1"/>
</dbReference>
<keyword evidence="2 6" id="KW-0808">Transferase</keyword>
<sequence length="197" mass="22101">MRDCVITGGIGTGKSTVCKRLRDFGVVVLDADVLAHELLQEHHREVAAIFGETCVEDGVVNRAKLGAVVFTDSQARKSLEALLHPKVHAGLMEAFLTCKAQKKPCVLDIPLYYETQSVYEGFDVAVVYAPKRLQLERLCARNNWDEATALLRIEAQLDSEQKRQWADYVIDNSQDLAHLEKEIAAFCRWLKEENVSG</sequence>
<dbReference type="Proteomes" id="UP000703590">
    <property type="component" value="Unassembled WGS sequence"/>
</dbReference>
<dbReference type="CDD" id="cd02022">
    <property type="entry name" value="DPCK"/>
    <property type="match status" value="1"/>
</dbReference>
<dbReference type="GO" id="GO:0004140">
    <property type="term" value="F:dephospho-CoA kinase activity"/>
    <property type="evidence" value="ECO:0007669"/>
    <property type="project" value="UniProtKB-EC"/>
</dbReference>
<dbReference type="PROSITE" id="PS51219">
    <property type="entry name" value="DPCK"/>
    <property type="match status" value="1"/>
</dbReference>
<name>A0ABS2WR37_9BACT</name>
<dbReference type="InterPro" id="IPR001977">
    <property type="entry name" value="Depp_CoAkinase"/>
</dbReference>
<dbReference type="EC" id="2.7.1.24" evidence="6 7"/>
<evidence type="ECO:0000313" key="9">
    <source>
        <dbReference type="Proteomes" id="UP000703590"/>
    </source>
</evidence>
<evidence type="ECO:0000256" key="6">
    <source>
        <dbReference type="HAMAP-Rule" id="MF_00376"/>
    </source>
</evidence>
<comment type="function">
    <text evidence="6">Catalyzes the phosphorylation of the 3'-hydroxyl group of dephosphocoenzyme A to form coenzyme A.</text>
</comment>
<reference evidence="9" key="1">
    <citation type="submission" date="2021-02" db="EMBL/GenBank/DDBJ databases">
        <title>Sulfurospirillum tamanensis sp. nov.</title>
        <authorList>
            <person name="Merkel A.Y."/>
        </authorList>
    </citation>
    <scope>NUCLEOTIDE SEQUENCE [LARGE SCALE GENOMIC DNA]</scope>
    <source>
        <strain evidence="9">T05b</strain>
    </source>
</reference>
<reference evidence="8 9" key="3">
    <citation type="submission" date="2021-02" db="EMBL/GenBank/DDBJ databases">
        <authorList>
            <person name="Merkel A.Y."/>
        </authorList>
    </citation>
    <scope>NUCLEOTIDE SEQUENCE [LARGE SCALE GENOMIC DNA]</scope>
    <source>
        <strain evidence="8 9">T05b</strain>
    </source>
</reference>
<evidence type="ECO:0000256" key="4">
    <source>
        <dbReference type="ARBA" id="ARBA00022840"/>
    </source>
</evidence>
<dbReference type="HAMAP" id="MF_00376">
    <property type="entry name" value="Dephospho_CoA_kinase"/>
    <property type="match status" value="1"/>
</dbReference>
<protein>
    <recommendedName>
        <fullName evidence="6 7">Dephospho-CoA kinase</fullName>
        <ecNumber evidence="6 7">2.7.1.24</ecNumber>
    </recommendedName>
    <alternativeName>
        <fullName evidence="6">Dephosphocoenzyme A kinase</fullName>
    </alternativeName>
</protein>
<evidence type="ECO:0000256" key="3">
    <source>
        <dbReference type="ARBA" id="ARBA00022741"/>
    </source>
</evidence>
<comment type="subcellular location">
    <subcellularLocation>
        <location evidence="6">Cytoplasm</location>
    </subcellularLocation>
</comment>
<evidence type="ECO:0000313" key="8">
    <source>
        <dbReference type="EMBL" id="MBN2964052.1"/>
    </source>
</evidence>
<dbReference type="Gene3D" id="3.40.50.300">
    <property type="entry name" value="P-loop containing nucleotide triphosphate hydrolases"/>
    <property type="match status" value="1"/>
</dbReference>
<gene>
    <name evidence="6" type="primary">coaE</name>
    <name evidence="8" type="ORF">JWV37_04590</name>
</gene>
<evidence type="ECO:0000256" key="5">
    <source>
        <dbReference type="ARBA" id="ARBA00022993"/>
    </source>
</evidence>
<dbReference type="EMBL" id="JAFHKK010000007">
    <property type="protein sequence ID" value="MBN2964052.1"/>
    <property type="molecule type" value="Genomic_DNA"/>
</dbReference>